<dbReference type="PANTHER" id="PTHR34107:SF5">
    <property type="entry name" value="SLL1355 PROTEIN"/>
    <property type="match status" value="1"/>
</dbReference>
<sequence>MVVASQLSLEAFLNLPETQPAQEYSNGQISSKPMPKGRHSRLQTGLATALNQVAEPEKIALAFTELRCTFAGRSLVPDISVFSWQRIPLNPEGEVTDTFTAAPNWAIEILSPEQSSMQVIEKILFCLNNGTELGWLIDPEVRSVMSFKPQQQPQVHQGEAILPTLSILPGFRLSCDGLFGYLTLS</sequence>
<comment type="caution">
    <text evidence="2">The sequence shown here is derived from an EMBL/GenBank/DDBJ whole genome shotgun (WGS) entry which is preliminary data.</text>
</comment>
<dbReference type="PANTHER" id="PTHR34107">
    <property type="entry name" value="SLL0198 PROTEIN-RELATED"/>
    <property type="match status" value="1"/>
</dbReference>
<keyword evidence="3" id="KW-1185">Reference proteome</keyword>
<dbReference type="CDD" id="cd06260">
    <property type="entry name" value="DUF820-like"/>
    <property type="match status" value="1"/>
</dbReference>
<evidence type="ECO:0000259" key="1">
    <source>
        <dbReference type="Pfam" id="PF05685"/>
    </source>
</evidence>
<organism evidence="2 3">
    <name type="scientific">Roseofilum acuticapitatum BLCC-M154</name>
    <dbReference type="NCBI Taxonomy" id="3022444"/>
    <lineage>
        <taxon>Bacteria</taxon>
        <taxon>Bacillati</taxon>
        <taxon>Cyanobacteriota</taxon>
        <taxon>Cyanophyceae</taxon>
        <taxon>Desertifilales</taxon>
        <taxon>Desertifilaceae</taxon>
        <taxon>Roseofilum</taxon>
        <taxon>Roseofilum acuticapitatum</taxon>
    </lineage>
</organism>
<dbReference type="GO" id="GO:0004519">
    <property type="term" value="F:endonuclease activity"/>
    <property type="evidence" value="ECO:0007669"/>
    <property type="project" value="UniProtKB-KW"/>
</dbReference>
<gene>
    <name evidence="2" type="ORF">PMG71_11965</name>
</gene>
<dbReference type="InterPro" id="IPR012296">
    <property type="entry name" value="Nuclease_put_TT1808"/>
</dbReference>
<reference evidence="2 3" key="1">
    <citation type="submission" date="2023-01" db="EMBL/GenBank/DDBJ databases">
        <title>Novel diversity within Roseofilum (Cyanobacteria; Desertifilaceae) from marine benthic mats with descriptions of four novel species.</title>
        <authorList>
            <person name="Wang Y."/>
            <person name="Berthold D.E."/>
            <person name="Hu J."/>
            <person name="Lefler F.W."/>
            <person name="Laughinghouse H.D. IV."/>
        </authorList>
    </citation>
    <scope>NUCLEOTIDE SEQUENCE [LARGE SCALE GENOMIC DNA]</scope>
    <source>
        <strain evidence="2 3">BLCC-M154</strain>
    </source>
</reference>
<feature type="domain" description="Putative restriction endonuclease" evidence="1">
    <location>
        <begin position="9"/>
        <end position="174"/>
    </location>
</feature>
<dbReference type="EMBL" id="JAQOSP010000081">
    <property type="protein sequence ID" value="MDJ1170146.1"/>
    <property type="molecule type" value="Genomic_DNA"/>
</dbReference>
<dbReference type="InterPro" id="IPR011335">
    <property type="entry name" value="Restrct_endonuc-II-like"/>
</dbReference>
<evidence type="ECO:0000313" key="3">
    <source>
        <dbReference type="Proteomes" id="UP001235303"/>
    </source>
</evidence>
<dbReference type="RefSeq" id="WP_283753902.1">
    <property type="nucleotide sequence ID" value="NZ_JAQOSP010000081.1"/>
</dbReference>
<proteinExistence type="predicted"/>
<dbReference type="InterPro" id="IPR008538">
    <property type="entry name" value="Uma2"/>
</dbReference>
<accession>A0ABT7ATB8</accession>
<keyword evidence="2" id="KW-0255">Endonuclease</keyword>
<dbReference type="SUPFAM" id="SSF52980">
    <property type="entry name" value="Restriction endonuclease-like"/>
    <property type="match status" value="1"/>
</dbReference>
<dbReference type="Proteomes" id="UP001235303">
    <property type="component" value="Unassembled WGS sequence"/>
</dbReference>
<dbReference type="Gene3D" id="3.90.1570.10">
    <property type="entry name" value="tt1808, chain A"/>
    <property type="match status" value="1"/>
</dbReference>
<keyword evidence="2" id="KW-0378">Hydrolase</keyword>
<protein>
    <submittedName>
        <fullName evidence="2">Uma2 family endonuclease</fullName>
    </submittedName>
</protein>
<keyword evidence="2" id="KW-0540">Nuclease</keyword>
<dbReference type="Pfam" id="PF05685">
    <property type="entry name" value="Uma2"/>
    <property type="match status" value="1"/>
</dbReference>
<evidence type="ECO:0000313" key="2">
    <source>
        <dbReference type="EMBL" id="MDJ1170146.1"/>
    </source>
</evidence>
<name>A0ABT7ATB8_9CYAN</name>